<protein>
    <recommendedName>
        <fullName evidence="3">Membrane or secreted protein</fullName>
    </recommendedName>
</protein>
<evidence type="ECO:0000313" key="1">
    <source>
        <dbReference type="EMBL" id="EMI56088.1"/>
    </source>
</evidence>
<organism evidence="1 2">
    <name type="scientific">Rhodopirellula sallentina SM41</name>
    <dbReference type="NCBI Taxonomy" id="1263870"/>
    <lineage>
        <taxon>Bacteria</taxon>
        <taxon>Pseudomonadati</taxon>
        <taxon>Planctomycetota</taxon>
        <taxon>Planctomycetia</taxon>
        <taxon>Pirellulales</taxon>
        <taxon>Pirellulaceae</taxon>
        <taxon>Rhodopirellula</taxon>
    </lineage>
</organism>
<dbReference type="PATRIC" id="fig|1263870.3.peg.2578"/>
<dbReference type="EMBL" id="ANOH01000169">
    <property type="protein sequence ID" value="EMI56088.1"/>
    <property type="molecule type" value="Genomic_DNA"/>
</dbReference>
<gene>
    <name evidence="1" type="ORF">RSSM_02423</name>
</gene>
<reference evidence="1 2" key="1">
    <citation type="journal article" date="2013" name="Mar. Genomics">
        <title>Expression of sulfatases in Rhodopirellula baltica and the diversity of sulfatases in the genus Rhodopirellula.</title>
        <authorList>
            <person name="Wegner C.E."/>
            <person name="Richter-Heitmann T."/>
            <person name="Klindworth A."/>
            <person name="Klockow C."/>
            <person name="Richter M."/>
            <person name="Achstetter T."/>
            <person name="Glockner F.O."/>
            <person name="Harder J."/>
        </authorList>
    </citation>
    <scope>NUCLEOTIDE SEQUENCE [LARGE SCALE GENOMIC DNA]</scope>
    <source>
        <strain evidence="1 2">SM41</strain>
    </source>
</reference>
<dbReference type="AlphaFoldDB" id="M5UJ88"/>
<dbReference type="Proteomes" id="UP000011885">
    <property type="component" value="Unassembled WGS sequence"/>
</dbReference>
<proteinExistence type="predicted"/>
<accession>M5UJ88</accession>
<sequence>MPTNFPKQSFADVDVIHRFFLNRRTHYLYTLFAFVVAIGSVDRAAAADTYLSGLRLLPADAAGVAWVADMPVLVESWKKTTLHELGQDDVMKPLVEANLGADGALWSKIGDKIGVRPKDLYEIASGEVVVAWLPFENDRRRPSCLCVIADTRGKHQKAIAVADRIDQDLKADGATRKDVEKFGETIRIYQPKTRPGQLKIEQVVISVTEDRVIASNRDSVVMDILEAIPQDGLTDSVEQAALFQTVAKQVSDRMEIKTPGSTLQWYVRPLAMGRILRDVAKVDRGNKVKILNLLENQGFDAIQAMGGTVVVRQDEFDLLHRGYVHAPPVTDQPDRYRLAARVLQFPNGNLQELPGWIPKSTASVTQMNWKMEEAFWALESLVNEAFNDKIFRPTIAGIRDDEEGPQIDIEKNVMPNLGEHLLLLTDNTEPITVDSERLLVAIEVIDQDVIANAIEKAMEVEPDVLLVEAVEGVDIWKVQRGEGEIEEEAFFDDFGSDEDMQEEQPPLLDTWAIAMVGKGPGSDKPYLMFSSHVDFLVEVATRIQSGAGDGLHEQPEIVELLKKTQDFGGKQPSIQRVVRLRESLQAKYELQRRGELRDNDSVLATIIRRLFQADEQEEIERPNASKWPPYSEVKNFFKNASSYVETTDTGWSLNAFLLH</sequence>
<comment type="caution">
    <text evidence="1">The sequence shown here is derived from an EMBL/GenBank/DDBJ whole genome shotgun (WGS) entry which is preliminary data.</text>
</comment>
<evidence type="ECO:0008006" key="3">
    <source>
        <dbReference type="Google" id="ProtNLM"/>
    </source>
</evidence>
<name>M5UJ88_9BACT</name>
<dbReference type="RefSeq" id="WP_008678064.1">
    <property type="nucleotide sequence ID" value="NZ_ANOH01000169.1"/>
</dbReference>
<keyword evidence="2" id="KW-1185">Reference proteome</keyword>
<evidence type="ECO:0000313" key="2">
    <source>
        <dbReference type="Proteomes" id="UP000011885"/>
    </source>
</evidence>
<dbReference type="OrthoDB" id="253793at2"/>